<protein>
    <recommendedName>
        <fullName evidence="7">Archaeal glutamate synthase [NADPH]</fullName>
        <ecNumber evidence="7">1.4.1.13</ecNumber>
    </recommendedName>
</protein>
<dbReference type="InterPro" id="IPR002932">
    <property type="entry name" value="Glu_synthdom"/>
</dbReference>
<comment type="similarity">
    <text evidence="1 7">Belongs to the glutamate synthase family.</text>
</comment>
<keyword evidence="7" id="KW-0285">Flavoprotein</keyword>
<dbReference type="Proteomes" id="UP000273278">
    <property type="component" value="Chromosome"/>
</dbReference>
<dbReference type="CDD" id="cd02808">
    <property type="entry name" value="GltS_FMN"/>
    <property type="match status" value="1"/>
</dbReference>
<evidence type="ECO:0000256" key="6">
    <source>
        <dbReference type="ARBA" id="ARBA00023004"/>
    </source>
</evidence>
<keyword evidence="4" id="KW-0249">Electron transport</keyword>
<dbReference type="InterPro" id="IPR024934">
    <property type="entry name" value="Rubredoxin-like_dom"/>
</dbReference>
<evidence type="ECO:0000256" key="7">
    <source>
        <dbReference type="PIRNR" id="PIRNR006429"/>
    </source>
</evidence>
<keyword evidence="7" id="KW-0314">Glutamate biosynthesis</keyword>
<dbReference type="RefSeq" id="WP_015505413.1">
    <property type="nucleotide sequence ID" value="NZ_CAYAXY010000005.1"/>
</dbReference>
<keyword evidence="7" id="KW-0028">Amino-acid biosynthesis</keyword>
<dbReference type="Pfam" id="PF00301">
    <property type="entry name" value="Rubredoxin"/>
    <property type="match status" value="1"/>
</dbReference>
<dbReference type="PIRSF" id="PIRSF500061">
    <property type="entry name" value="GOGAT_lg2_archl"/>
    <property type="match status" value="1"/>
</dbReference>
<name>A0A3G3IJH4_9ARCH</name>
<dbReference type="Pfam" id="PF01645">
    <property type="entry name" value="Glu_synthase"/>
    <property type="match status" value="1"/>
</dbReference>
<evidence type="ECO:0000313" key="9">
    <source>
        <dbReference type="EMBL" id="AYQ55632.1"/>
    </source>
</evidence>
<comment type="cofactor">
    <cofactor evidence="7">
        <name>FMN</name>
        <dbReference type="ChEBI" id="CHEBI:58210"/>
    </cofactor>
</comment>
<dbReference type="GO" id="GO:0004355">
    <property type="term" value="F:glutamate synthase (NADPH) activity"/>
    <property type="evidence" value="ECO:0007669"/>
    <property type="project" value="UniProtKB-EC"/>
</dbReference>
<evidence type="ECO:0000256" key="4">
    <source>
        <dbReference type="ARBA" id="ARBA00022982"/>
    </source>
</evidence>
<dbReference type="PANTHER" id="PTHR43819">
    <property type="entry name" value="ARCHAEAL-TYPE GLUTAMATE SYNTHASE [NADPH]"/>
    <property type="match status" value="1"/>
</dbReference>
<feature type="domain" description="Rubredoxin-like" evidence="8">
    <location>
        <begin position="1"/>
        <end position="44"/>
    </location>
</feature>
<evidence type="ECO:0000256" key="3">
    <source>
        <dbReference type="ARBA" id="ARBA00022723"/>
    </source>
</evidence>
<sequence>MAKYVCTVCGEIYDEEREGVRFEDLPDDWVCPLCRSPKSAFVLMGAEAPVTESGPAEEGPSSVADVSDIGYDPKLVRHDGGPMDEIHAMAVTGKSVGEAMDTLLPVPKFDDILILGGQLAHPPKDDGADVSIRTVIGKKAEHPMVLESPVYISHMSFGALSGRAKIALAKGATMAGTAMCSGEGGALYDEMIASDNYIFEYVPNKYSMYDETFERCAAVEIKIGQGTKPGMGGHLPGAKVNHVISVMREKPEGKDVLSPSRFPEIGSPKDLKEMVSMLRKRSGGKPIGVKIAAGHIEEDLEFISKSGCDFITIDGRGGATGSSPKYLKDASSVPTVYALSRARKYMDEHGMKQELVITGGLRTSKDFVKAIAMGADAVAVASSALIALGCQRYRACNSGMCPMGIATQDPELEKRLDIDVGAQRVANYLNVTAEELRSFTRISGHDDVHELSLDDLCTTDPEIERITGIRHA</sequence>
<dbReference type="AlphaFoldDB" id="A0A3G3IJH4"/>
<evidence type="ECO:0000256" key="2">
    <source>
        <dbReference type="ARBA" id="ARBA00022448"/>
    </source>
</evidence>
<keyword evidence="3" id="KW-0479">Metal-binding</keyword>
<comment type="catalytic activity">
    <reaction evidence="7">
        <text>2 L-glutamate + NADP(+) = L-glutamine + 2-oxoglutarate + NADPH + H(+)</text>
        <dbReference type="Rhea" id="RHEA:15501"/>
        <dbReference type="ChEBI" id="CHEBI:15378"/>
        <dbReference type="ChEBI" id="CHEBI:16810"/>
        <dbReference type="ChEBI" id="CHEBI:29985"/>
        <dbReference type="ChEBI" id="CHEBI:57783"/>
        <dbReference type="ChEBI" id="CHEBI:58349"/>
        <dbReference type="ChEBI" id="CHEBI:58359"/>
        <dbReference type="EC" id="1.4.1.13"/>
    </reaction>
</comment>
<gene>
    <name evidence="9" type="ORF">BKD89_07485</name>
</gene>
<dbReference type="PIRSF" id="PIRSF006429">
    <property type="entry name" value="GOGAT_lg_2"/>
    <property type="match status" value="1"/>
</dbReference>
<dbReference type="InterPro" id="IPR024935">
    <property type="entry name" value="Rubredoxin_dom"/>
</dbReference>
<dbReference type="InterPro" id="IPR013785">
    <property type="entry name" value="Aldolase_TIM"/>
</dbReference>
<evidence type="ECO:0000313" key="10">
    <source>
        <dbReference type="Proteomes" id="UP000273278"/>
    </source>
</evidence>
<dbReference type="PROSITE" id="PS50903">
    <property type="entry name" value="RUBREDOXIN_LIKE"/>
    <property type="match status" value="1"/>
</dbReference>
<evidence type="ECO:0000259" key="8">
    <source>
        <dbReference type="PROSITE" id="PS50903"/>
    </source>
</evidence>
<accession>A0A3G3IJH4</accession>
<dbReference type="GO" id="GO:0006537">
    <property type="term" value="P:glutamate biosynthetic process"/>
    <property type="evidence" value="ECO:0007669"/>
    <property type="project" value="UniProtKB-KW"/>
</dbReference>
<evidence type="ECO:0000256" key="1">
    <source>
        <dbReference type="ARBA" id="ARBA00009716"/>
    </source>
</evidence>
<dbReference type="SUPFAM" id="SSF51395">
    <property type="entry name" value="FMN-linked oxidoreductases"/>
    <property type="match status" value="1"/>
</dbReference>
<proteinExistence type="inferred from homology"/>
<evidence type="ECO:0000256" key="5">
    <source>
        <dbReference type="ARBA" id="ARBA00023002"/>
    </source>
</evidence>
<keyword evidence="5 7" id="KW-0560">Oxidoreductase</keyword>
<dbReference type="SUPFAM" id="SSF57802">
    <property type="entry name" value="Rubredoxin-like"/>
    <property type="match status" value="1"/>
</dbReference>
<dbReference type="CDD" id="cd00730">
    <property type="entry name" value="rubredoxin"/>
    <property type="match status" value="1"/>
</dbReference>
<dbReference type="EMBL" id="CP017686">
    <property type="protein sequence ID" value="AYQ55632.1"/>
    <property type="molecule type" value="Genomic_DNA"/>
</dbReference>
<dbReference type="InterPro" id="IPR043578">
    <property type="entry name" value="GltB_archl_type"/>
</dbReference>
<keyword evidence="7" id="KW-0521">NADP</keyword>
<keyword evidence="7" id="KW-0288">FMN</keyword>
<dbReference type="Gene3D" id="3.20.20.70">
    <property type="entry name" value="Aldolase class I"/>
    <property type="match status" value="1"/>
</dbReference>
<dbReference type="OMA" id="CAWGIAT"/>
<keyword evidence="6" id="KW-0408">Iron</keyword>
<dbReference type="GeneID" id="41322296"/>
<reference evidence="9 10" key="1">
    <citation type="submission" date="2016-10" db="EMBL/GenBank/DDBJ databases">
        <title>Complete genome of the TMA-utilizing, human hosted archaeon Methanomethylophilus alvus Gen. nov, sp. nov., strain Mx-05, derived from a pure culture.</title>
        <authorList>
            <person name="Brugere J.-F."/>
            <person name="Ben Hania W."/>
            <person name="Chaudhary P.P."/>
            <person name="Gaci N."/>
            <person name="Borrel G."/>
            <person name="Cao Van Tuat L."/>
            <person name="Fardeau M.-L."/>
            <person name="Harris H.M.B."/>
            <person name="O'Toole P.W."/>
            <person name="Ollivier B."/>
        </authorList>
    </citation>
    <scope>NUCLEOTIDE SEQUENCE [LARGE SCALE GENOMIC DNA]</scope>
    <source>
        <strain evidence="9 10">Mx-05</strain>
    </source>
</reference>
<organism evidence="9 10">
    <name type="scientific">Methanomethylophilus alvi</name>
    <dbReference type="NCBI Taxonomy" id="1291540"/>
    <lineage>
        <taxon>Archaea</taxon>
        <taxon>Methanobacteriati</taxon>
        <taxon>Thermoplasmatota</taxon>
        <taxon>Thermoplasmata</taxon>
        <taxon>Methanomassiliicoccales</taxon>
        <taxon>Methanomethylophilaceae</taxon>
        <taxon>Methanomethylophilus</taxon>
    </lineage>
</organism>
<dbReference type="InterPro" id="IPR024188">
    <property type="entry name" value="GltB"/>
</dbReference>
<dbReference type="Gene3D" id="2.20.28.10">
    <property type="match status" value="1"/>
</dbReference>
<dbReference type="PANTHER" id="PTHR43819:SF1">
    <property type="entry name" value="ARCHAEAL-TYPE GLUTAMATE SYNTHASE [NADPH]"/>
    <property type="match status" value="1"/>
</dbReference>
<keyword evidence="2" id="KW-0813">Transport</keyword>
<dbReference type="GO" id="GO:0005506">
    <property type="term" value="F:iron ion binding"/>
    <property type="evidence" value="ECO:0007669"/>
    <property type="project" value="InterPro"/>
</dbReference>
<dbReference type="EC" id="1.4.1.13" evidence="7"/>